<dbReference type="PROSITE" id="PS50179">
    <property type="entry name" value="VHS"/>
    <property type="match status" value="1"/>
</dbReference>
<dbReference type="GO" id="GO:0016020">
    <property type="term" value="C:membrane"/>
    <property type="evidence" value="ECO:0007669"/>
    <property type="project" value="TreeGrafter"/>
</dbReference>
<dbReference type="InterPro" id="IPR004152">
    <property type="entry name" value="GAT_dom"/>
</dbReference>
<keyword evidence="2" id="KW-0653">Protein transport</keyword>
<accession>A0AA85AK15</accession>
<dbReference type="GO" id="GO:0035091">
    <property type="term" value="F:phosphatidylinositol binding"/>
    <property type="evidence" value="ECO:0007669"/>
    <property type="project" value="InterPro"/>
</dbReference>
<dbReference type="Gene3D" id="1.25.40.90">
    <property type="match status" value="1"/>
</dbReference>
<dbReference type="PROSITE" id="PS50909">
    <property type="entry name" value="GAT"/>
    <property type="match status" value="1"/>
</dbReference>
<dbReference type="PANTHER" id="PTHR13856:SF137">
    <property type="entry name" value="GH05942P"/>
    <property type="match status" value="1"/>
</dbReference>
<feature type="region of interest" description="Disordered" evidence="3">
    <location>
        <begin position="483"/>
        <end position="513"/>
    </location>
</feature>
<proteinExistence type="predicted"/>
<feature type="region of interest" description="Disordered" evidence="3">
    <location>
        <begin position="545"/>
        <end position="598"/>
    </location>
</feature>
<dbReference type="Gene3D" id="1.20.58.160">
    <property type="match status" value="1"/>
</dbReference>
<dbReference type="Pfam" id="PF00790">
    <property type="entry name" value="VHS"/>
    <property type="match status" value="1"/>
</dbReference>
<dbReference type="SUPFAM" id="SSF48464">
    <property type="entry name" value="ENTH/VHS domain"/>
    <property type="match status" value="1"/>
</dbReference>
<feature type="domain" description="GAT" evidence="5">
    <location>
        <begin position="354"/>
        <end position="442"/>
    </location>
</feature>
<dbReference type="CDD" id="cd03565">
    <property type="entry name" value="VHS_Tom1_like"/>
    <property type="match status" value="1"/>
</dbReference>
<reference evidence="7 8" key="1">
    <citation type="submission" date="2023-11" db="UniProtKB">
        <authorList>
            <consortium name="WormBaseParasite"/>
        </authorList>
    </citation>
    <scope>IDENTIFICATION</scope>
</reference>
<dbReference type="GO" id="GO:0043130">
    <property type="term" value="F:ubiquitin binding"/>
    <property type="evidence" value="ECO:0007669"/>
    <property type="project" value="InterPro"/>
</dbReference>
<organism evidence="6 8">
    <name type="scientific">Schistosoma margrebowiei</name>
    <dbReference type="NCBI Taxonomy" id="48269"/>
    <lineage>
        <taxon>Eukaryota</taxon>
        <taxon>Metazoa</taxon>
        <taxon>Spiralia</taxon>
        <taxon>Lophotrochozoa</taxon>
        <taxon>Platyhelminthes</taxon>
        <taxon>Trematoda</taxon>
        <taxon>Digenea</taxon>
        <taxon>Strigeidida</taxon>
        <taxon>Schistosomatoidea</taxon>
        <taxon>Schistosomatidae</taxon>
        <taxon>Schistosoma</taxon>
    </lineage>
</organism>
<keyword evidence="1" id="KW-0813">Transport</keyword>
<dbReference type="WBParaSite" id="SMRG1_87090.2">
    <property type="protein sequence ID" value="SMRG1_87090.2"/>
    <property type="gene ID" value="SMRG1_87090"/>
</dbReference>
<dbReference type="CDD" id="cd14233">
    <property type="entry name" value="GAT_TOM1_like"/>
    <property type="match status" value="1"/>
</dbReference>
<evidence type="ECO:0000256" key="1">
    <source>
        <dbReference type="ARBA" id="ARBA00022448"/>
    </source>
</evidence>
<dbReference type="InterPro" id="IPR008942">
    <property type="entry name" value="ENTH_VHS"/>
</dbReference>
<feature type="compositionally biased region" description="Basic residues" evidence="3">
    <location>
        <begin position="490"/>
        <end position="508"/>
    </location>
</feature>
<evidence type="ECO:0000256" key="2">
    <source>
        <dbReference type="ARBA" id="ARBA00022927"/>
    </source>
</evidence>
<feature type="region of interest" description="Disordered" evidence="3">
    <location>
        <begin position="613"/>
        <end position="637"/>
    </location>
</feature>
<protein>
    <recommendedName>
        <fullName evidence="9">VHS domain-containing protein</fullName>
    </recommendedName>
</protein>
<evidence type="ECO:0000259" key="5">
    <source>
        <dbReference type="PROSITE" id="PS50909"/>
    </source>
</evidence>
<dbReference type="Proteomes" id="UP000050790">
    <property type="component" value="Unassembled WGS sequence"/>
</dbReference>
<dbReference type="InterPro" id="IPR002014">
    <property type="entry name" value="VHS_dom"/>
</dbReference>
<evidence type="ECO:0000259" key="4">
    <source>
        <dbReference type="PROSITE" id="PS50179"/>
    </source>
</evidence>
<dbReference type="GO" id="GO:0005768">
    <property type="term" value="C:endosome"/>
    <property type="evidence" value="ECO:0007669"/>
    <property type="project" value="TreeGrafter"/>
</dbReference>
<sequence length="685" mass="76669">MQNIFQPHPFSTTIGTLTERATDSGQPSEDWALILEICDTVNETDDGPKEAIRAIKKRLATSAGKDNVSIWYTLTLLETLVKNCGKRFHSQVANKEFLHAFLKLLSPKNDPPQQLQTKVLYMLKCWISSNWDVAGKRDLEKIYASLLQKGVQFPTVAPVDCYVAKPSRGLRDNLVTSKTGVTIPRTCSQENDKLTGRSLVVKSSGAESDIHLRNRLSVNPSSSSVLHPCSVCRCIHESNIQSLACHGLGSRPNVHPTGTSVSSYSRSTRNVHFNGTVQNRSQISTLPNDCTVMVVNSDNQLSSLTYPHPSHTHGLPSSNTRCQQMNTNYSMNSNSNNDEMEFDDDGIVRHLNTSQRIKLTEDLSIVETNINVLNDLLAELRPDAITIDDLNLLKELNCTCRIMHQRVMEFLSQVSDEEVINNLIQVNDHLTNTLLRYDRFERYYQRAIQSSDNNNSSNNQQMDSALCLTNSRPQLCLTASSSDHIDSRRHQSNHHHHHYPQQQHHHHQQQQQLAITAGPSSLRRTTLNESTMNGVVSSRMNSLHYNHAVSGNGSSTAVSTTSNHHNNNEDEDDDESLLDISEDPCGGSTTRSHDSDETDEIAKWLSSRQLIPVNSQQQSQHNHPFQHQQQSLTTNSRSHSCVRTNHLSAITNTTTTTTSAGFSLYATQNPSNKSVHPHQSFHELL</sequence>
<evidence type="ECO:0000313" key="6">
    <source>
        <dbReference type="Proteomes" id="UP000050790"/>
    </source>
</evidence>
<dbReference type="GO" id="GO:0007165">
    <property type="term" value="P:signal transduction"/>
    <property type="evidence" value="ECO:0007669"/>
    <property type="project" value="TreeGrafter"/>
</dbReference>
<dbReference type="GO" id="GO:0015031">
    <property type="term" value="P:protein transport"/>
    <property type="evidence" value="ECO:0007669"/>
    <property type="project" value="UniProtKB-KW"/>
</dbReference>
<dbReference type="SUPFAM" id="SSF89009">
    <property type="entry name" value="GAT-like domain"/>
    <property type="match status" value="1"/>
</dbReference>
<evidence type="ECO:0000313" key="7">
    <source>
        <dbReference type="WBParaSite" id="SMRG1_87090.1"/>
    </source>
</evidence>
<dbReference type="AlphaFoldDB" id="A0AA85AK15"/>
<feature type="compositionally biased region" description="Polar residues" evidence="3">
    <location>
        <begin position="545"/>
        <end position="558"/>
    </location>
</feature>
<feature type="domain" description="VHS" evidence="4">
    <location>
        <begin position="21"/>
        <end position="154"/>
    </location>
</feature>
<dbReference type="WBParaSite" id="SMRG1_87090.1">
    <property type="protein sequence ID" value="SMRG1_87090.1"/>
    <property type="gene ID" value="SMRG1_87090"/>
</dbReference>
<evidence type="ECO:0008006" key="9">
    <source>
        <dbReference type="Google" id="ProtNLM"/>
    </source>
</evidence>
<dbReference type="PANTHER" id="PTHR13856">
    <property type="entry name" value="VHS DOMAIN CONTAINING PROTEIN FAMILY"/>
    <property type="match status" value="1"/>
</dbReference>
<dbReference type="GO" id="GO:0030276">
    <property type="term" value="F:clathrin binding"/>
    <property type="evidence" value="ECO:0007669"/>
    <property type="project" value="TreeGrafter"/>
</dbReference>
<dbReference type="InterPro" id="IPR038425">
    <property type="entry name" value="GAT_sf"/>
</dbReference>
<feature type="compositionally biased region" description="Acidic residues" evidence="3">
    <location>
        <begin position="569"/>
        <end position="582"/>
    </location>
</feature>
<evidence type="ECO:0000313" key="8">
    <source>
        <dbReference type="WBParaSite" id="SMRG1_87090.2"/>
    </source>
</evidence>
<evidence type="ECO:0000256" key="3">
    <source>
        <dbReference type="SAM" id="MobiDB-lite"/>
    </source>
</evidence>
<name>A0AA85AK15_9TREM</name>
<dbReference type="Pfam" id="PF03127">
    <property type="entry name" value="GAT"/>
    <property type="match status" value="1"/>
</dbReference>
<dbReference type="SMART" id="SM00288">
    <property type="entry name" value="VHS"/>
    <property type="match status" value="1"/>
</dbReference>